<reference evidence="2 3" key="1">
    <citation type="submission" date="2019-07" db="EMBL/GenBank/DDBJ databases">
        <title>R&amp;d 2014.</title>
        <authorList>
            <person name="Klenk H.-P."/>
        </authorList>
    </citation>
    <scope>NUCLEOTIDE SEQUENCE [LARGE SCALE GENOMIC DNA]</scope>
    <source>
        <strain evidence="2 3">DSM 43194</strain>
    </source>
</reference>
<dbReference type="Proteomes" id="UP000317303">
    <property type="component" value="Unassembled WGS sequence"/>
</dbReference>
<feature type="region of interest" description="Disordered" evidence="1">
    <location>
        <begin position="169"/>
        <end position="194"/>
    </location>
</feature>
<protein>
    <submittedName>
        <fullName evidence="2">Uncharacterized protein</fullName>
    </submittedName>
</protein>
<proteinExistence type="predicted"/>
<feature type="compositionally biased region" description="Basic and acidic residues" evidence="1">
    <location>
        <begin position="265"/>
        <end position="291"/>
    </location>
</feature>
<feature type="region of interest" description="Disordered" evidence="1">
    <location>
        <begin position="1"/>
        <end position="61"/>
    </location>
</feature>
<evidence type="ECO:0000256" key="1">
    <source>
        <dbReference type="SAM" id="MobiDB-lite"/>
    </source>
</evidence>
<sequence length="291" mass="31988">MTTATQPDVVDDELVDENSTRKQRREADVQARTEKLLKEATAAAMKRQSKDAKAAKKRGENFNPLTETAMRTSLESEVAKRAKREVHAEYRKQWAVEHAKAAGRSVKSDVITAVYRNRKQLAPWAMAAPFAVCGALGAGWASPCPWCPRRDDCCGWRWRVVVVDPRRRQATGPGARSRACPVPPARQARRSARSAVRGTGFADYLVHAEHRRRLVHPRGRYRGAGPAVVEERRTHHPAEARRGHPRARAGAGIRTGAGPAGRAAPADHGHPDCVGEPRGHLCGSRIDDHSA</sequence>
<keyword evidence="3" id="KW-1185">Reference proteome</keyword>
<feature type="compositionally biased region" description="Basic and acidic residues" evidence="1">
    <location>
        <begin position="48"/>
        <end position="60"/>
    </location>
</feature>
<organism evidence="2 3">
    <name type="scientific">Prauserella rugosa</name>
    <dbReference type="NCBI Taxonomy" id="43354"/>
    <lineage>
        <taxon>Bacteria</taxon>
        <taxon>Bacillati</taxon>
        <taxon>Actinomycetota</taxon>
        <taxon>Actinomycetes</taxon>
        <taxon>Pseudonocardiales</taxon>
        <taxon>Pseudonocardiaceae</taxon>
        <taxon>Prauserella</taxon>
    </lineage>
</organism>
<evidence type="ECO:0000313" key="2">
    <source>
        <dbReference type="EMBL" id="TWH15932.1"/>
    </source>
</evidence>
<dbReference type="AlphaFoldDB" id="A0A660C441"/>
<dbReference type="EMBL" id="VLJV01000002">
    <property type="protein sequence ID" value="TWH15932.1"/>
    <property type="molecule type" value="Genomic_DNA"/>
</dbReference>
<feature type="region of interest" description="Disordered" evidence="1">
    <location>
        <begin position="225"/>
        <end position="291"/>
    </location>
</feature>
<comment type="caution">
    <text evidence="2">The sequence shown here is derived from an EMBL/GenBank/DDBJ whole genome shotgun (WGS) entry which is preliminary data.</text>
</comment>
<gene>
    <name evidence="2" type="ORF">JD82_04920</name>
</gene>
<name>A0A660C441_9PSEU</name>
<feature type="compositionally biased region" description="Basic and acidic residues" evidence="1">
    <location>
        <begin position="25"/>
        <end position="38"/>
    </location>
</feature>
<feature type="compositionally biased region" description="Basic and acidic residues" evidence="1">
    <location>
        <begin position="229"/>
        <end position="242"/>
    </location>
</feature>
<evidence type="ECO:0000313" key="3">
    <source>
        <dbReference type="Proteomes" id="UP000317303"/>
    </source>
</evidence>
<accession>A0A660C441</accession>